<keyword evidence="1" id="KW-0472">Membrane</keyword>
<comment type="caution">
    <text evidence="2">The sequence shown here is derived from an EMBL/GenBank/DDBJ whole genome shotgun (WGS) entry which is preliminary data.</text>
</comment>
<keyword evidence="1" id="KW-1133">Transmembrane helix</keyword>
<reference evidence="2 3" key="1">
    <citation type="journal article" date="2014" name="Int. J. Syst. Evol. Microbiol.">
        <title>Complete genome sequence of Corynebacterium casei LMG S-19264T (=DSM 44701T), isolated from a smear-ripened cheese.</title>
        <authorList>
            <consortium name="US DOE Joint Genome Institute (JGI-PGF)"/>
            <person name="Walter F."/>
            <person name="Albersmeier A."/>
            <person name="Kalinowski J."/>
            <person name="Ruckert C."/>
        </authorList>
    </citation>
    <scope>NUCLEOTIDE SEQUENCE [LARGE SCALE GENOMIC DNA]</scope>
    <source>
        <strain evidence="2 3">CGMCC 1.7029</strain>
    </source>
</reference>
<dbReference type="OrthoDB" id="7639273at2"/>
<gene>
    <name evidence="2" type="ORF">GCM10010991_04970</name>
</gene>
<name>A0A918DC36_9RHOB</name>
<dbReference type="AlphaFoldDB" id="A0A918DC36"/>
<evidence type="ECO:0000313" key="3">
    <source>
        <dbReference type="Proteomes" id="UP000598196"/>
    </source>
</evidence>
<dbReference type="RefSeq" id="WP_146285718.1">
    <property type="nucleotide sequence ID" value="NZ_BMLP01000001.1"/>
</dbReference>
<evidence type="ECO:0000256" key="1">
    <source>
        <dbReference type="SAM" id="Phobius"/>
    </source>
</evidence>
<evidence type="ECO:0000313" key="2">
    <source>
        <dbReference type="EMBL" id="GGO25372.1"/>
    </source>
</evidence>
<accession>A0A918DC36</accession>
<sequence>MTPKLWLLVVLVGIVVLIWLGQVFGRGKSRPLAARFAAARPNARAIGTEAIDIDAFKGDMKRNAALGERPVTEIWDRDGLQTHVAPVKDDETYAARFHAAHGRKDQKQ</sequence>
<organism evidence="2 3">
    <name type="scientific">Gemmobacter aquaticus</name>
    <dbReference type="NCBI Taxonomy" id="490185"/>
    <lineage>
        <taxon>Bacteria</taxon>
        <taxon>Pseudomonadati</taxon>
        <taxon>Pseudomonadota</taxon>
        <taxon>Alphaproteobacteria</taxon>
        <taxon>Rhodobacterales</taxon>
        <taxon>Paracoccaceae</taxon>
        <taxon>Gemmobacter</taxon>
    </lineage>
</organism>
<dbReference type="EMBL" id="BMLP01000001">
    <property type="protein sequence ID" value="GGO25372.1"/>
    <property type="molecule type" value="Genomic_DNA"/>
</dbReference>
<dbReference type="Proteomes" id="UP000598196">
    <property type="component" value="Unassembled WGS sequence"/>
</dbReference>
<keyword evidence="3" id="KW-1185">Reference proteome</keyword>
<feature type="transmembrane region" description="Helical" evidence="1">
    <location>
        <begin position="6"/>
        <end position="25"/>
    </location>
</feature>
<proteinExistence type="predicted"/>
<keyword evidence="1" id="KW-0812">Transmembrane</keyword>
<protein>
    <submittedName>
        <fullName evidence="2">Uncharacterized protein</fullName>
    </submittedName>
</protein>